<dbReference type="PIRSF" id="PIRSF000097">
    <property type="entry name" value="AKR"/>
    <property type="match status" value="1"/>
</dbReference>
<dbReference type="PRINTS" id="PR00069">
    <property type="entry name" value="ALDKETRDTASE"/>
</dbReference>
<evidence type="ECO:0000256" key="1">
    <source>
        <dbReference type="PIRSR" id="PIRSR000097-1"/>
    </source>
</evidence>
<dbReference type="GO" id="GO:0016491">
    <property type="term" value="F:oxidoreductase activity"/>
    <property type="evidence" value="ECO:0007669"/>
    <property type="project" value="InterPro"/>
</dbReference>
<dbReference type="Gene3D" id="3.20.20.100">
    <property type="entry name" value="NADP-dependent oxidoreductase domain"/>
    <property type="match status" value="1"/>
</dbReference>
<dbReference type="AlphaFoldDB" id="A0AAV5A9U1"/>
<evidence type="ECO:0000313" key="6">
    <source>
        <dbReference type="Proteomes" id="UP001050691"/>
    </source>
</evidence>
<keyword evidence="6" id="KW-1185">Reference proteome</keyword>
<feature type="active site" description="Proton donor" evidence="1">
    <location>
        <position position="41"/>
    </location>
</feature>
<dbReference type="EMBL" id="BPWL01000004">
    <property type="protein sequence ID" value="GJJ09938.1"/>
    <property type="molecule type" value="Genomic_DNA"/>
</dbReference>
<proteinExistence type="predicted"/>
<protein>
    <recommendedName>
        <fullName evidence="4">NADP-dependent oxidoreductase domain-containing protein</fullName>
    </recommendedName>
</protein>
<evidence type="ECO:0000256" key="3">
    <source>
        <dbReference type="PIRSR" id="PIRSR000097-3"/>
    </source>
</evidence>
<feature type="binding site" evidence="2">
    <location>
        <position position="113"/>
    </location>
    <ligand>
        <name>substrate</name>
    </ligand>
</feature>
<dbReference type="Proteomes" id="UP001050691">
    <property type="component" value="Unassembled WGS sequence"/>
</dbReference>
<gene>
    <name evidence="5" type="ORF">Clacol_004162</name>
</gene>
<dbReference type="PROSITE" id="PS00798">
    <property type="entry name" value="ALDOKETO_REDUCTASE_1"/>
    <property type="match status" value="1"/>
</dbReference>
<dbReference type="InterPro" id="IPR023210">
    <property type="entry name" value="NADP_OxRdtase_dom"/>
</dbReference>
<dbReference type="InterPro" id="IPR018170">
    <property type="entry name" value="Aldo/ket_reductase_CS"/>
</dbReference>
<sequence>MASLTLKRTGQKMPQIGLGVWKIVYNAIKSGYRLFDGAADYQNEAEAGEGIRRAISEGIVKREDIFVTSKIWNTDHRREHVAQAARHQLGLWGLDSLRRDDFALIEFDLLLVHFPCSLKHTGIPERFASGWYNDEAQTKIELDNVPFQETWEAMEKLVDEGIATNIGVSNMASSLLCDVHRYARIPPQVLQIEVHPYLTQDALVSYAQNVHGLAVTAYSSFAAEGWYEIGASKDIKSLFQQEVIIKIAEKHQKTPAQITLAWATNRGMAVIPKTSNQTRLLENLSVTDIKLSQDEIKAISSLNINLRDRMLTGFCE</sequence>
<name>A0AAV5A9U1_9AGAM</name>
<dbReference type="SUPFAM" id="SSF51430">
    <property type="entry name" value="NAD(P)-linked oxidoreductase"/>
    <property type="match status" value="1"/>
</dbReference>
<dbReference type="PANTHER" id="PTHR11732">
    <property type="entry name" value="ALDO/KETO REDUCTASE"/>
    <property type="match status" value="1"/>
</dbReference>
<organism evidence="5 6">
    <name type="scientific">Clathrus columnatus</name>
    <dbReference type="NCBI Taxonomy" id="1419009"/>
    <lineage>
        <taxon>Eukaryota</taxon>
        <taxon>Fungi</taxon>
        <taxon>Dikarya</taxon>
        <taxon>Basidiomycota</taxon>
        <taxon>Agaricomycotina</taxon>
        <taxon>Agaricomycetes</taxon>
        <taxon>Phallomycetidae</taxon>
        <taxon>Phallales</taxon>
        <taxon>Clathraceae</taxon>
        <taxon>Clathrus</taxon>
    </lineage>
</organism>
<feature type="domain" description="NADP-dependent oxidoreductase" evidence="4">
    <location>
        <begin position="22"/>
        <end position="303"/>
    </location>
</feature>
<accession>A0AAV5A9U1</accession>
<comment type="caution">
    <text evidence="5">The sequence shown here is derived from an EMBL/GenBank/DDBJ whole genome shotgun (WGS) entry which is preliminary data.</text>
</comment>
<evidence type="ECO:0000256" key="2">
    <source>
        <dbReference type="PIRSR" id="PIRSR000097-2"/>
    </source>
</evidence>
<reference evidence="5" key="1">
    <citation type="submission" date="2021-10" db="EMBL/GenBank/DDBJ databases">
        <title>De novo Genome Assembly of Clathrus columnatus (Basidiomycota, Fungi) Using Illumina and Nanopore Sequence Data.</title>
        <authorList>
            <person name="Ogiso-Tanaka E."/>
            <person name="Itagaki H."/>
            <person name="Hosoya T."/>
            <person name="Hosaka K."/>
        </authorList>
    </citation>
    <scope>NUCLEOTIDE SEQUENCE</scope>
    <source>
        <strain evidence="5">MO-923</strain>
    </source>
</reference>
<feature type="site" description="Lowers pKa of active site Tyr" evidence="3">
    <location>
        <position position="70"/>
    </location>
</feature>
<evidence type="ECO:0000259" key="4">
    <source>
        <dbReference type="Pfam" id="PF00248"/>
    </source>
</evidence>
<dbReference type="PROSITE" id="PS00063">
    <property type="entry name" value="ALDOKETO_REDUCTASE_3"/>
    <property type="match status" value="1"/>
</dbReference>
<evidence type="ECO:0000313" key="5">
    <source>
        <dbReference type="EMBL" id="GJJ09938.1"/>
    </source>
</evidence>
<dbReference type="Pfam" id="PF00248">
    <property type="entry name" value="Aldo_ket_red"/>
    <property type="match status" value="1"/>
</dbReference>
<dbReference type="InterPro" id="IPR036812">
    <property type="entry name" value="NAD(P)_OxRdtase_dom_sf"/>
</dbReference>
<dbReference type="InterPro" id="IPR020471">
    <property type="entry name" value="AKR"/>
</dbReference>